<keyword evidence="2" id="KW-1185">Reference proteome</keyword>
<evidence type="ECO:0000313" key="1">
    <source>
        <dbReference type="EMBL" id="MBB3874828.1"/>
    </source>
</evidence>
<organism evidence="1 2">
    <name type="scientific">Sphingomonas aquatilis</name>
    <dbReference type="NCBI Taxonomy" id="93063"/>
    <lineage>
        <taxon>Bacteria</taxon>
        <taxon>Pseudomonadati</taxon>
        <taxon>Pseudomonadota</taxon>
        <taxon>Alphaproteobacteria</taxon>
        <taxon>Sphingomonadales</taxon>
        <taxon>Sphingomonadaceae</taxon>
        <taxon>Sphingomonas</taxon>
    </lineage>
</organism>
<name>A0AAW3TMC1_9SPHN</name>
<dbReference type="EMBL" id="JACIDB010000001">
    <property type="protein sequence ID" value="MBB3874828.1"/>
    <property type="molecule type" value="Genomic_DNA"/>
</dbReference>
<sequence>MLVHDARIDFRLNSALAASVAAKARRERMSVPEYMRHLVRNDVRAS</sequence>
<accession>A0AAW3TMC1</accession>
<reference evidence="1 2" key="1">
    <citation type="submission" date="2020-08" db="EMBL/GenBank/DDBJ databases">
        <title>Genomic Encyclopedia of Type Strains, Phase IV (KMG-IV): sequencing the most valuable type-strain genomes for metagenomic binning, comparative biology and taxonomic classification.</title>
        <authorList>
            <person name="Goeker M."/>
        </authorList>
    </citation>
    <scope>NUCLEOTIDE SEQUENCE [LARGE SCALE GENOMIC DNA]</scope>
    <source>
        <strain evidence="1 2">DSM 15581</strain>
    </source>
</reference>
<protein>
    <submittedName>
        <fullName evidence="1">Uncharacterized protein</fullName>
    </submittedName>
</protein>
<dbReference type="AlphaFoldDB" id="A0AAW3TMC1"/>
<evidence type="ECO:0000313" key="2">
    <source>
        <dbReference type="Proteomes" id="UP000528945"/>
    </source>
</evidence>
<gene>
    <name evidence="1" type="ORF">GGR47_001044</name>
</gene>
<dbReference type="Proteomes" id="UP000528945">
    <property type="component" value="Unassembled WGS sequence"/>
</dbReference>
<comment type="caution">
    <text evidence="1">The sequence shown here is derived from an EMBL/GenBank/DDBJ whole genome shotgun (WGS) entry which is preliminary data.</text>
</comment>
<proteinExistence type="predicted"/>
<dbReference type="RefSeq" id="WP_147035451.1">
    <property type="nucleotide sequence ID" value="NZ_JACIDB010000001.1"/>
</dbReference>